<evidence type="ECO:0000256" key="2">
    <source>
        <dbReference type="SAM" id="MobiDB-lite"/>
    </source>
</evidence>
<keyword evidence="1 3" id="KW-0732">Signal</keyword>
<dbReference type="GO" id="GO:0005975">
    <property type="term" value="P:carbohydrate metabolic process"/>
    <property type="evidence" value="ECO:0007669"/>
    <property type="project" value="InterPro"/>
</dbReference>
<feature type="domain" description="CBM1" evidence="4">
    <location>
        <begin position="598"/>
        <end position="634"/>
    </location>
</feature>
<dbReference type="InterPro" id="IPR000254">
    <property type="entry name" value="CBD"/>
</dbReference>
<dbReference type="STRING" id="1202772.A0A1V9ZB91"/>
<dbReference type="EMBL" id="JNBR01000333">
    <property type="protein sequence ID" value="OQR95191.1"/>
    <property type="molecule type" value="Genomic_DNA"/>
</dbReference>
<evidence type="ECO:0000259" key="4">
    <source>
        <dbReference type="PROSITE" id="PS51164"/>
    </source>
</evidence>
<feature type="chain" id="PRO_5012031717" description="CBM1 domain-containing protein" evidence="3">
    <location>
        <begin position="22"/>
        <end position="680"/>
    </location>
</feature>
<dbReference type="Pfam" id="PF00734">
    <property type="entry name" value="CBM_1"/>
    <property type="match status" value="4"/>
</dbReference>
<evidence type="ECO:0000313" key="6">
    <source>
        <dbReference type="Proteomes" id="UP000243579"/>
    </source>
</evidence>
<accession>A0A1V9ZB91</accession>
<dbReference type="PROSITE" id="PS00562">
    <property type="entry name" value="CBM1_1"/>
    <property type="match status" value="2"/>
</dbReference>
<name>A0A1V9ZB91_ACHHY</name>
<feature type="domain" description="CBM1" evidence="4">
    <location>
        <begin position="641"/>
        <end position="677"/>
    </location>
</feature>
<organism evidence="5 6">
    <name type="scientific">Achlya hypogyna</name>
    <name type="common">Oomycete</name>
    <name type="synonym">Protoachlya hypogyna</name>
    <dbReference type="NCBI Taxonomy" id="1202772"/>
    <lineage>
        <taxon>Eukaryota</taxon>
        <taxon>Sar</taxon>
        <taxon>Stramenopiles</taxon>
        <taxon>Oomycota</taxon>
        <taxon>Saprolegniomycetes</taxon>
        <taxon>Saprolegniales</taxon>
        <taxon>Achlyaceae</taxon>
        <taxon>Achlya</taxon>
    </lineage>
</organism>
<dbReference type="OrthoDB" id="2119228at2759"/>
<feature type="compositionally biased region" description="Low complexity" evidence="2">
    <location>
        <begin position="537"/>
        <end position="557"/>
    </location>
</feature>
<dbReference type="GO" id="GO:0005576">
    <property type="term" value="C:extracellular region"/>
    <property type="evidence" value="ECO:0007669"/>
    <property type="project" value="InterPro"/>
</dbReference>
<feature type="compositionally biased region" description="Polar residues" evidence="2">
    <location>
        <begin position="558"/>
        <end position="570"/>
    </location>
</feature>
<protein>
    <recommendedName>
        <fullName evidence="4">CBM1 domain-containing protein</fullName>
    </recommendedName>
</protein>
<gene>
    <name evidence="5" type="ORF">ACHHYP_00229</name>
</gene>
<feature type="signal peptide" evidence="3">
    <location>
        <begin position="1"/>
        <end position="21"/>
    </location>
</feature>
<dbReference type="GO" id="GO:0030248">
    <property type="term" value="F:cellulose binding"/>
    <property type="evidence" value="ECO:0007669"/>
    <property type="project" value="InterPro"/>
</dbReference>
<feature type="region of interest" description="Disordered" evidence="2">
    <location>
        <begin position="496"/>
        <end position="599"/>
    </location>
</feature>
<dbReference type="PANTHER" id="PTHR36721:SF1">
    <property type="entry name" value="OS04G0446401 PROTEIN"/>
    <property type="match status" value="1"/>
</dbReference>
<dbReference type="PANTHER" id="PTHR36721">
    <property type="entry name" value="PROLINE-RICH FAMILY PROTEIN"/>
    <property type="match status" value="1"/>
</dbReference>
<dbReference type="InterPro" id="IPR035971">
    <property type="entry name" value="CBD_sf"/>
</dbReference>
<evidence type="ECO:0000256" key="1">
    <source>
        <dbReference type="ARBA" id="ARBA00022729"/>
    </source>
</evidence>
<evidence type="ECO:0000313" key="5">
    <source>
        <dbReference type="EMBL" id="OQR95191.1"/>
    </source>
</evidence>
<comment type="caution">
    <text evidence="5">The sequence shown here is derived from an EMBL/GenBank/DDBJ whole genome shotgun (WGS) entry which is preliminary data.</text>
</comment>
<proteinExistence type="predicted"/>
<reference evidence="5 6" key="1">
    <citation type="journal article" date="2014" name="Genome Biol. Evol.">
        <title>The secreted proteins of Achlya hypogyna and Thraustotheca clavata identify the ancestral oomycete secretome and reveal gene acquisitions by horizontal gene transfer.</title>
        <authorList>
            <person name="Misner I."/>
            <person name="Blouin N."/>
            <person name="Leonard G."/>
            <person name="Richards T.A."/>
            <person name="Lane C.E."/>
        </authorList>
    </citation>
    <scope>NUCLEOTIDE SEQUENCE [LARGE SCALE GENOMIC DNA]</scope>
    <source>
        <strain evidence="5 6">ATCC 48635</strain>
    </source>
</reference>
<dbReference type="Proteomes" id="UP000243579">
    <property type="component" value="Unassembled WGS sequence"/>
</dbReference>
<dbReference type="PROSITE" id="PS51164">
    <property type="entry name" value="CBM1_2"/>
    <property type="match status" value="3"/>
</dbReference>
<sequence length="680" mass="74170">MLKRRFVVLTLLGVLINHSLGHGRLIDPKPTFLRPNDDPTIYCGTIDGPMALPGSAYNQGPDYNTEQFTTHFKASSYTTLRGFLDAHVAVVCDVCGITDPNGRPRALPSTVKWANGQEGFISSHQGPCELWCDDTRVFQNDNCAANMPNGYMPIDTSKCTGAKRLTMLWLALHSPQWQVYKNCVNLDGSKGTSNDSPPPSSLPAKDLSRPESKPPTMAPAMVSGRVVRKWHQCGGATYTTNLKCVHGFVCQSMSPTYAQCVPNVPSPGIVGSYGQCGGIYYTGSTVCTADFTWIRLRLRLTFHFARKDMKLFAIALLAAAAFQRTAAHGHLVEPLPEFVDPNSDPNRFCATLHGPTILPGDTYNKSPGDNAASFTKHFKASKFKTLKDLITSQNSGGECGITKLNPAKPQSLPSTVRWRHGDSEGFTSSHEGPCELWCDNTRVYQNDNCAKNIPDGSMPIEVAKCAGAKQLTFYWLALHTPEWQVYKNCVALGGSGPAPTTSPTDDPTDTPTNDPTDTPTEYPTADPTEVPTDEPTDQPSTSPSPSTYKPSPSTHKPNPSTHKPNPSTHKPNPSTHKPSPRPPTKRPTMRPTPRPSGNKIALYGQCGGKHYSGPTECVAGSQCDQLNDYYFQCRPKSEKEGRVTAYGQCGGKFHTGPTMCGEGYSCVHRHEYYSQCMPEE</sequence>
<feature type="region of interest" description="Disordered" evidence="2">
    <location>
        <begin position="190"/>
        <end position="218"/>
    </location>
</feature>
<keyword evidence="6" id="KW-1185">Reference proteome</keyword>
<dbReference type="AlphaFoldDB" id="A0A1V9ZB91"/>
<feature type="compositionally biased region" description="Low complexity" evidence="2">
    <location>
        <begin position="497"/>
        <end position="528"/>
    </location>
</feature>
<dbReference type="SMART" id="SM00236">
    <property type="entry name" value="fCBD"/>
    <property type="match status" value="4"/>
</dbReference>
<dbReference type="SUPFAM" id="SSF57180">
    <property type="entry name" value="Cellulose-binding domain"/>
    <property type="match status" value="4"/>
</dbReference>
<feature type="domain" description="CBM1" evidence="4">
    <location>
        <begin position="225"/>
        <end position="261"/>
    </location>
</feature>
<dbReference type="PRINTS" id="PR01217">
    <property type="entry name" value="PRICHEXTENSN"/>
</dbReference>
<evidence type="ECO:0000256" key="3">
    <source>
        <dbReference type="SAM" id="SignalP"/>
    </source>
</evidence>